<comment type="cofactor">
    <cofactor evidence="1">
        <name>Mg(2+)</name>
        <dbReference type="ChEBI" id="CHEBI:18420"/>
    </cofactor>
</comment>
<sequence length="397" mass="42892">MSRQAYLFTSESVSEGHPDKVCDRISDEVVDAFFRLGPEHGWDPSHLRVAAETLATTNRVVIAGETRGPAQITKDLITHIARLAIKDIGYEQEGFHWENAEVEVLLHAQSADIAQGVDSASNKDEGAGDQGIMFGYACRETPELMPAPILYAHQILKRLAEARHSGESTVLGPDAKSQVTVRYEDGKPVEVTQIVLSTQHLDADLSSHDVQSIVEPYIRETLPQGWITPATIWHVNPTGKFVIGGPDGDCGLTGRKIIVDTYGGAAPHGGGAFSGKDPTKVDRSAAYAARYLAKNVVAAGLADRATIQLAYAIGVSDPLAIYVDLHGTGQVEEAKLEKVLREVMNLRPRGIREHLGLNKPIYARTSAYGHFGRAAEADGGFSWERTDLAEAIRAAVA</sequence>
<evidence type="ECO:0000259" key="16">
    <source>
        <dbReference type="Pfam" id="PF00438"/>
    </source>
</evidence>
<dbReference type="NCBIfam" id="TIGR01034">
    <property type="entry name" value="metK"/>
    <property type="match status" value="1"/>
</dbReference>
<comment type="cofactor">
    <cofactor evidence="2">
        <name>K(+)</name>
        <dbReference type="ChEBI" id="CHEBI:29103"/>
    </cofactor>
</comment>
<dbReference type="GO" id="GO:0004478">
    <property type="term" value="F:methionine adenosyltransferase activity"/>
    <property type="evidence" value="ECO:0007669"/>
    <property type="project" value="UniProtKB-EC"/>
</dbReference>
<dbReference type="InterPro" id="IPR022629">
    <property type="entry name" value="S-AdoMet_synt_central"/>
</dbReference>
<evidence type="ECO:0000256" key="15">
    <source>
        <dbReference type="RuleBase" id="RU004462"/>
    </source>
</evidence>
<evidence type="ECO:0000259" key="18">
    <source>
        <dbReference type="Pfam" id="PF02773"/>
    </source>
</evidence>
<keyword evidence="20" id="KW-1185">Reference proteome</keyword>
<dbReference type="PIRSF" id="PIRSF000497">
    <property type="entry name" value="MAT"/>
    <property type="match status" value="1"/>
</dbReference>
<dbReference type="PROSITE" id="PS00376">
    <property type="entry name" value="ADOMET_SYNTHASE_1"/>
    <property type="match status" value="1"/>
</dbReference>
<evidence type="ECO:0000256" key="7">
    <source>
        <dbReference type="ARBA" id="ARBA00022679"/>
    </source>
</evidence>
<dbReference type="InterPro" id="IPR022628">
    <property type="entry name" value="S-AdoMet_synt_N"/>
</dbReference>
<reference evidence="19 20" key="1">
    <citation type="submission" date="2023-07" db="EMBL/GenBank/DDBJ databases">
        <title>Genomic Encyclopedia of Type Strains, Phase IV (KMG-IV): sequencing the most valuable type-strain genomes for metagenomic binning, comparative biology and taxonomic classification.</title>
        <authorList>
            <person name="Goeker M."/>
        </authorList>
    </citation>
    <scope>NUCLEOTIDE SEQUENCE [LARGE SCALE GENOMIC DNA]</scope>
    <source>
        <strain evidence="19 20">DSM 15561</strain>
    </source>
</reference>
<keyword evidence="9" id="KW-0547">Nucleotide-binding</keyword>
<comment type="subunit">
    <text evidence="14">Homotetramer.</text>
</comment>
<evidence type="ECO:0000256" key="4">
    <source>
        <dbReference type="ARBA" id="ARBA00009685"/>
    </source>
</evidence>
<protein>
    <recommendedName>
        <fullName evidence="5 13">Methionine adenosyltransferase</fullName>
        <ecNumber evidence="5 13">2.5.1.6</ecNumber>
    </recommendedName>
</protein>
<dbReference type="EC" id="2.5.1.6" evidence="5 13"/>
<feature type="domain" description="S-adenosylmethionine synthetase central" evidence="17">
    <location>
        <begin position="125"/>
        <end position="241"/>
    </location>
</feature>
<dbReference type="Proteomes" id="UP001235094">
    <property type="component" value="Unassembled WGS sequence"/>
</dbReference>
<evidence type="ECO:0000256" key="2">
    <source>
        <dbReference type="ARBA" id="ARBA00001958"/>
    </source>
</evidence>
<keyword evidence="12 14" id="KW-0630">Potassium</keyword>
<organism evidence="19 20">
    <name type="scientific">Ancylobacter amanitiformis</name>
    <dbReference type="NCBI Taxonomy" id="217069"/>
    <lineage>
        <taxon>Bacteria</taxon>
        <taxon>Pseudomonadati</taxon>
        <taxon>Pseudomonadota</taxon>
        <taxon>Alphaproteobacteria</taxon>
        <taxon>Hyphomicrobiales</taxon>
        <taxon>Xanthobacteraceae</taxon>
        <taxon>Ancylobacter</taxon>
    </lineage>
</organism>
<keyword evidence="8 14" id="KW-0479">Metal-binding</keyword>
<evidence type="ECO:0000313" key="19">
    <source>
        <dbReference type="EMBL" id="MDQ0511024.1"/>
    </source>
</evidence>
<gene>
    <name evidence="19" type="ORF">QOZ99_001920</name>
</gene>
<dbReference type="EMBL" id="JAUSVR010000005">
    <property type="protein sequence ID" value="MDQ0511024.1"/>
    <property type="molecule type" value="Genomic_DNA"/>
</dbReference>
<evidence type="ECO:0000256" key="12">
    <source>
        <dbReference type="ARBA" id="ARBA00022958"/>
    </source>
</evidence>
<dbReference type="Pfam" id="PF02772">
    <property type="entry name" value="S-AdoMet_synt_M"/>
    <property type="match status" value="1"/>
</dbReference>
<evidence type="ECO:0000256" key="6">
    <source>
        <dbReference type="ARBA" id="ARBA00022563"/>
    </source>
</evidence>
<dbReference type="PROSITE" id="PS00377">
    <property type="entry name" value="ADOMET_SYNTHASE_2"/>
    <property type="match status" value="1"/>
</dbReference>
<dbReference type="InterPro" id="IPR002133">
    <property type="entry name" value="S-AdoMet_synthetase"/>
</dbReference>
<evidence type="ECO:0000256" key="3">
    <source>
        <dbReference type="ARBA" id="ARBA00005224"/>
    </source>
</evidence>
<evidence type="ECO:0000256" key="9">
    <source>
        <dbReference type="ARBA" id="ARBA00022741"/>
    </source>
</evidence>
<keyword evidence="10" id="KW-0067">ATP-binding</keyword>
<feature type="domain" description="S-adenosylmethionine synthetase N-terminal" evidence="16">
    <location>
        <begin position="6"/>
        <end position="111"/>
    </location>
</feature>
<evidence type="ECO:0000256" key="11">
    <source>
        <dbReference type="ARBA" id="ARBA00022842"/>
    </source>
</evidence>
<keyword evidence="11 14" id="KW-0460">Magnesium</keyword>
<evidence type="ECO:0000259" key="17">
    <source>
        <dbReference type="Pfam" id="PF02772"/>
    </source>
</evidence>
<feature type="domain" description="S-adenosylmethionine synthetase C-terminal" evidence="18">
    <location>
        <begin position="243"/>
        <end position="385"/>
    </location>
</feature>
<dbReference type="InterPro" id="IPR022631">
    <property type="entry name" value="ADOMET_SYNTHASE_CS"/>
</dbReference>
<comment type="caution">
    <text evidence="19">The sequence shown here is derived from an EMBL/GenBank/DDBJ whole genome shotgun (WGS) entry which is preliminary data.</text>
</comment>
<evidence type="ECO:0000256" key="13">
    <source>
        <dbReference type="NCBIfam" id="TIGR01034"/>
    </source>
</evidence>
<dbReference type="InterPro" id="IPR022636">
    <property type="entry name" value="S-AdoMet_synthetase_sfam"/>
</dbReference>
<evidence type="ECO:0000256" key="14">
    <source>
        <dbReference type="RuleBase" id="RU000542"/>
    </source>
</evidence>
<comment type="similarity">
    <text evidence="4 15">Belongs to the AdoMet synthase family.</text>
</comment>
<dbReference type="RefSeq" id="WP_306889742.1">
    <property type="nucleotide sequence ID" value="NZ_JAUSVR010000005.1"/>
</dbReference>
<keyword evidence="6" id="KW-0554">One-carbon metabolism</keyword>
<dbReference type="InterPro" id="IPR022630">
    <property type="entry name" value="S-AdoMet_synt_C"/>
</dbReference>
<evidence type="ECO:0000256" key="5">
    <source>
        <dbReference type="ARBA" id="ARBA00012828"/>
    </source>
</evidence>
<dbReference type="Pfam" id="PF02773">
    <property type="entry name" value="S-AdoMet_synt_C"/>
    <property type="match status" value="1"/>
</dbReference>
<evidence type="ECO:0000256" key="8">
    <source>
        <dbReference type="ARBA" id="ARBA00022723"/>
    </source>
</evidence>
<evidence type="ECO:0000256" key="10">
    <source>
        <dbReference type="ARBA" id="ARBA00022840"/>
    </source>
</evidence>
<dbReference type="CDD" id="cd18079">
    <property type="entry name" value="S-AdoMet_synt"/>
    <property type="match status" value="1"/>
</dbReference>
<accession>A0ABU0LQP7</accession>
<dbReference type="Pfam" id="PF00438">
    <property type="entry name" value="S-AdoMet_synt_N"/>
    <property type="match status" value="1"/>
</dbReference>
<comment type="subcellular location">
    <subcellularLocation>
        <location evidence="14">Cytoplasm</location>
    </subcellularLocation>
</comment>
<comment type="pathway">
    <text evidence="3">Amino-acid biosynthesis; S-adenosyl-L-methionine biosynthesis; S-adenosyl-L-methionine from L-methionine: step 1/1.</text>
</comment>
<keyword evidence="7 19" id="KW-0808">Transferase</keyword>
<dbReference type="Gene3D" id="3.30.300.10">
    <property type="match status" value="3"/>
</dbReference>
<dbReference type="SUPFAM" id="SSF55973">
    <property type="entry name" value="S-adenosylmethionine synthetase"/>
    <property type="match status" value="3"/>
</dbReference>
<evidence type="ECO:0000256" key="1">
    <source>
        <dbReference type="ARBA" id="ARBA00001946"/>
    </source>
</evidence>
<name>A0ABU0LQP7_9HYPH</name>
<proteinExistence type="inferred from homology"/>
<dbReference type="PANTHER" id="PTHR11964">
    <property type="entry name" value="S-ADENOSYLMETHIONINE SYNTHETASE"/>
    <property type="match status" value="1"/>
</dbReference>
<evidence type="ECO:0000313" key="20">
    <source>
        <dbReference type="Proteomes" id="UP001235094"/>
    </source>
</evidence>